<feature type="compositionally biased region" description="Polar residues" evidence="17">
    <location>
        <begin position="2889"/>
        <end position="2903"/>
    </location>
</feature>
<keyword evidence="9 16" id="KW-0227">DNA damage</keyword>
<dbReference type="GO" id="GO:0005524">
    <property type="term" value="F:ATP binding"/>
    <property type="evidence" value="ECO:0007669"/>
    <property type="project" value="UniProtKB-KW"/>
</dbReference>
<organism evidence="21 22">
    <name type="scientific">Allomyces macrogynus (strain ATCC 38327)</name>
    <name type="common">Allomyces javanicus var. macrogynus</name>
    <dbReference type="NCBI Taxonomy" id="578462"/>
    <lineage>
        <taxon>Eukaryota</taxon>
        <taxon>Fungi</taxon>
        <taxon>Fungi incertae sedis</taxon>
        <taxon>Blastocladiomycota</taxon>
        <taxon>Blastocladiomycetes</taxon>
        <taxon>Blastocladiales</taxon>
        <taxon>Blastocladiaceae</taxon>
        <taxon>Allomyces</taxon>
    </lineage>
</organism>
<evidence type="ECO:0000313" key="22">
    <source>
        <dbReference type="Proteomes" id="UP000054350"/>
    </source>
</evidence>
<comment type="subunit">
    <text evidence="3">Associates with DNA double-strand breaks.</text>
</comment>
<dbReference type="InterPro" id="IPR021668">
    <property type="entry name" value="TAN"/>
</dbReference>
<keyword evidence="16" id="KW-0158">Chromosome</keyword>
<evidence type="ECO:0000256" key="8">
    <source>
        <dbReference type="ARBA" id="ARBA00022741"/>
    </source>
</evidence>
<dbReference type="OrthoDB" id="381190at2759"/>
<evidence type="ECO:0000256" key="9">
    <source>
        <dbReference type="ARBA" id="ARBA00022763"/>
    </source>
</evidence>
<comment type="function">
    <text evidence="13 16">Serine/threonine protein kinase which activates checkpoint signaling upon genotoxic stresses such as ionizing radiation (IR), ultraviolet light (UV), or DNA replication stalling, thereby acting as a DNA damage sensor. Recognizes the substrate consensus sequence [ST]-Q. Phosphorylates histone H2A to form H2AS128ph (gamma-H2A) at sites of DNA damage, involved in the regulation of DNA damage response mechanism. Required for the control of telomere length and genome stability.</text>
</comment>
<feature type="region of interest" description="Disordered" evidence="17">
    <location>
        <begin position="893"/>
        <end position="912"/>
    </location>
</feature>
<dbReference type="InterPro" id="IPR016024">
    <property type="entry name" value="ARM-type_fold"/>
</dbReference>
<dbReference type="Gene3D" id="1.10.1070.11">
    <property type="entry name" value="Phosphatidylinositol 3-/4-kinase, catalytic domain"/>
    <property type="match status" value="1"/>
</dbReference>
<gene>
    <name evidence="21" type="ORF">AMAG_01892</name>
</gene>
<dbReference type="CDD" id="cd05171">
    <property type="entry name" value="PIKKc_ATM"/>
    <property type="match status" value="1"/>
</dbReference>
<evidence type="ECO:0000259" key="18">
    <source>
        <dbReference type="PROSITE" id="PS50290"/>
    </source>
</evidence>
<evidence type="ECO:0000256" key="16">
    <source>
        <dbReference type="RuleBase" id="RU365027"/>
    </source>
</evidence>
<dbReference type="Proteomes" id="UP000054350">
    <property type="component" value="Unassembled WGS sequence"/>
</dbReference>
<dbReference type="PANTHER" id="PTHR37079:SF4">
    <property type="entry name" value="SERINE_THREONINE-PROTEIN KINASE ATM"/>
    <property type="match status" value="1"/>
</dbReference>
<comment type="catalytic activity">
    <reaction evidence="14 16">
        <text>L-threonyl-[protein] + ATP = O-phospho-L-threonyl-[protein] + ADP + H(+)</text>
        <dbReference type="Rhea" id="RHEA:46608"/>
        <dbReference type="Rhea" id="RHEA-COMP:11060"/>
        <dbReference type="Rhea" id="RHEA-COMP:11605"/>
        <dbReference type="ChEBI" id="CHEBI:15378"/>
        <dbReference type="ChEBI" id="CHEBI:30013"/>
        <dbReference type="ChEBI" id="CHEBI:30616"/>
        <dbReference type="ChEBI" id="CHEBI:61977"/>
        <dbReference type="ChEBI" id="CHEBI:456216"/>
        <dbReference type="EC" id="2.7.11.1"/>
    </reaction>
</comment>
<evidence type="ECO:0000256" key="13">
    <source>
        <dbReference type="ARBA" id="ARBA00025079"/>
    </source>
</evidence>
<comment type="subcellular location">
    <subcellularLocation>
        <location evidence="16">Chromosome</location>
        <location evidence="16">Telomere</location>
    </subcellularLocation>
    <subcellularLocation>
        <location evidence="1 16">Nucleus</location>
    </subcellularLocation>
</comment>
<dbReference type="eggNOG" id="KOG0892">
    <property type="taxonomic scope" value="Eukaryota"/>
</dbReference>
<dbReference type="InterPro" id="IPR000403">
    <property type="entry name" value="PI3/4_kinase_cat_dom"/>
</dbReference>
<evidence type="ECO:0000259" key="20">
    <source>
        <dbReference type="PROSITE" id="PS51190"/>
    </source>
</evidence>
<evidence type="ECO:0000256" key="3">
    <source>
        <dbReference type="ARBA" id="ARBA00011370"/>
    </source>
</evidence>
<reference evidence="21 22" key="1">
    <citation type="submission" date="2009-11" db="EMBL/GenBank/DDBJ databases">
        <title>Annotation of Allomyces macrogynus ATCC 38327.</title>
        <authorList>
            <consortium name="The Broad Institute Genome Sequencing Platform"/>
            <person name="Russ C."/>
            <person name="Cuomo C."/>
            <person name="Burger G."/>
            <person name="Gray M.W."/>
            <person name="Holland P.W.H."/>
            <person name="King N."/>
            <person name="Lang F.B.F."/>
            <person name="Roger A.J."/>
            <person name="Ruiz-Trillo I."/>
            <person name="Young S.K."/>
            <person name="Zeng Q."/>
            <person name="Gargeya S."/>
            <person name="Fitzgerald M."/>
            <person name="Haas B."/>
            <person name="Abouelleil A."/>
            <person name="Alvarado L."/>
            <person name="Arachchi H.M."/>
            <person name="Berlin A."/>
            <person name="Chapman S.B."/>
            <person name="Gearin G."/>
            <person name="Goldberg J."/>
            <person name="Griggs A."/>
            <person name="Gujja S."/>
            <person name="Hansen M."/>
            <person name="Heiman D."/>
            <person name="Howarth C."/>
            <person name="Larimer J."/>
            <person name="Lui A."/>
            <person name="MacDonald P.J.P."/>
            <person name="McCowen C."/>
            <person name="Montmayeur A."/>
            <person name="Murphy C."/>
            <person name="Neiman D."/>
            <person name="Pearson M."/>
            <person name="Priest M."/>
            <person name="Roberts A."/>
            <person name="Saif S."/>
            <person name="Shea T."/>
            <person name="Sisk P."/>
            <person name="Stolte C."/>
            <person name="Sykes S."/>
            <person name="Wortman J."/>
            <person name="Nusbaum C."/>
            <person name="Birren B."/>
        </authorList>
    </citation>
    <scope>NUCLEOTIDE SEQUENCE [LARGE SCALE GENOMIC DNA]</scope>
    <source>
        <strain evidence="21 22">ATCC 38327</strain>
    </source>
</reference>
<dbReference type="Pfam" id="PF11640">
    <property type="entry name" value="TAN"/>
    <property type="match status" value="1"/>
</dbReference>
<accession>A0A0L0S118</accession>
<dbReference type="PROSITE" id="PS51190">
    <property type="entry name" value="FATC"/>
    <property type="match status" value="1"/>
</dbReference>
<keyword evidence="12 16" id="KW-0539">Nucleus</keyword>
<dbReference type="EC" id="2.7.11.1" evidence="4 16"/>
<evidence type="ECO:0000256" key="10">
    <source>
        <dbReference type="ARBA" id="ARBA00022777"/>
    </source>
</evidence>
<evidence type="ECO:0000256" key="5">
    <source>
        <dbReference type="ARBA" id="ARBA00014619"/>
    </source>
</evidence>
<reference evidence="22" key="2">
    <citation type="submission" date="2009-11" db="EMBL/GenBank/DDBJ databases">
        <title>The Genome Sequence of Allomyces macrogynus strain ATCC 38327.</title>
        <authorList>
            <consortium name="The Broad Institute Genome Sequencing Platform"/>
            <person name="Russ C."/>
            <person name="Cuomo C."/>
            <person name="Shea T."/>
            <person name="Young S.K."/>
            <person name="Zeng Q."/>
            <person name="Koehrsen M."/>
            <person name="Haas B."/>
            <person name="Borodovsky M."/>
            <person name="Guigo R."/>
            <person name="Alvarado L."/>
            <person name="Berlin A."/>
            <person name="Borenstein D."/>
            <person name="Chen Z."/>
            <person name="Engels R."/>
            <person name="Freedman E."/>
            <person name="Gellesch M."/>
            <person name="Goldberg J."/>
            <person name="Griggs A."/>
            <person name="Gujja S."/>
            <person name="Heiman D."/>
            <person name="Hepburn T."/>
            <person name="Howarth C."/>
            <person name="Jen D."/>
            <person name="Larson L."/>
            <person name="Lewis B."/>
            <person name="Mehta T."/>
            <person name="Park D."/>
            <person name="Pearson M."/>
            <person name="Roberts A."/>
            <person name="Saif S."/>
            <person name="Shenoy N."/>
            <person name="Sisk P."/>
            <person name="Stolte C."/>
            <person name="Sykes S."/>
            <person name="Walk T."/>
            <person name="White J."/>
            <person name="Yandava C."/>
            <person name="Burger G."/>
            <person name="Gray M.W."/>
            <person name="Holland P.W.H."/>
            <person name="King N."/>
            <person name="Lang F.B.F."/>
            <person name="Roger A.J."/>
            <person name="Ruiz-Trillo I."/>
            <person name="Lander E."/>
            <person name="Nusbaum C."/>
        </authorList>
    </citation>
    <scope>NUCLEOTIDE SEQUENCE [LARGE SCALE GENOMIC DNA]</scope>
    <source>
        <strain evidence="22">ATCC 38327</strain>
    </source>
</reference>
<dbReference type="SUPFAM" id="SSF56112">
    <property type="entry name" value="Protein kinase-like (PK-like)"/>
    <property type="match status" value="1"/>
</dbReference>
<dbReference type="InterPro" id="IPR044107">
    <property type="entry name" value="PIKKc_ATM"/>
</dbReference>
<dbReference type="STRING" id="578462.A0A0L0S118"/>
<dbReference type="GO" id="GO:0106310">
    <property type="term" value="F:protein serine kinase activity"/>
    <property type="evidence" value="ECO:0007669"/>
    <property type="project" value="RHEA"/>
</dbReference>
<evidence type="ECO:0000313" key="21">
    <source>
        <dbReference type="EMBL" id="KNE56049.1"/>
    </source>
</evidence>
<dbReference type="SMART" id="SM01342">
    <property type="entry name" value="TAN"/>
    <property type="match status" value="1"/>
</dbReference>
<keyword evidence="10 16" id="KW-0418">Kinase</keyword>
<evidence type="ECO:0000256" key="15">
    <source>
        <dbReference type="ARBA" id="ARBA00048679"/>
    </source>
</evidence>
<protein>
    <recommendedName>
        <fullName evidence="5 16">Serine/threonine-protein kinase Tel1</fullName>
        <ecNumber evidence="4 16">2.7.11.1</ecNumber>
    </recommendedName>
</protein>
<feature type="region of interest" description="Disordered" evidence="17">
    <location>
        <begin position="2872"/>
        <end position="2905"/>
    </location>
</feature>
<sequence>METLSTLLAKLESGKTKARQDAIKVLDQTWSRHFRDVGLQHLEIRKLVSAVLKCNRDERHDYEAKAAKLGLTGSQTASKLASDATRLTKSASLLRAMAESIVDWCAQASHLRNHPQMDVLQDVAKALNRLVTHQVVEHVMPMLEWKGELFRPVASAYTRILELIATTPVLRHNLVGSHVDLIVGLCIRHLAPPPTEDGHSPTVSYRKTAAGKIIPKSQVTATPQEISLAKVFSRMLLCLRRPLADEWPRLADFLFRFFASSPNESTAHSVLVSSINFLLLRVLNSIPHDVHPFLVKTSEVLAPFWDTKTVAMRRELITYFNIAYWAVFGGSLVTDDIADALREMRPCFDVLWTKTVLELEKSTLAPWCLLSRTDVTLEWLAPAATTVADHAHLPLSPLVPTCLRLKETAAMANQRRALTAWDSLLVVAETTVRLRQLEALPRAELPIDAPDGAPNKRPRRMNFVESFHDVCHSGKRPNQVSKPYFAQIIAFTTMRYPTTWTPIERASALAALMEMLQSDVPDVYFWACVALAALVGAVRHLATADAEAEAHHWTAINNLLLRRNFGDLAEPTYFLLTYLFVHRADLACDVAVFEPAQVFAGDHVVLGAWPFRFAHAVVQASQFEWSTMEWTAGALKWLFSESGRVVSAATDDPRAVVAFFELVSGGFARAQKTAHRAWWPVALPAEDFIVEHEFRRFVRVSQCLFEGSLEHLSEDDKLCDTPSGRANFLLAAAFDQVVAGMVETCKAVAANAPTSDALTQLAVLHVALRALQYGLDMSLVDRSALEQNTLFVEANALLTRWVERFEAVSNETAIADVQTVQTLVELARSLGLCGLRNNVDAFAELHRDLAHIHPCPVIFESTVMMNVLETRLIKKLQAMMVAANQHIWTVTKASRNPSPADGSDDDDDDFASSTPATKSLSSLLLDAHYSTYLPELEVPYFALHAASTVVTLLLHQDLVHGGETVDADEAEAMSARLVGHLGCLIGPPAPSLALLVRLIEALPSLLRRDGALTLFDAVYDTLELAQNDPSVCTPCIDMFTMITTVLTAENGTGYPEDLLGDFELLVEFTAKRPLRNFSHPDLMASTLHLFSVVLRERTTLRTIKLARMHDVLASLFNDGNCAVCLDTIQSLGALVALAHTPAELKDLFAKTRPRDHVDGERADRPLVRLMYYTQLAITCEYLRTDALVEVYQLLHGDCADLAEPIVETIVQAVSKGSDAFVEDNLVAVLVKWAAHGRPVLGDAFPFALIARTTTLEQYYQLHCSKILIALLFNDQYDGVELLATEAQRDVKVLLSEHFASIFAAALPRYYDPDQSAQTSDHKGMRISEYLEATLGHDAFTRLYTDSLDQLLVRMILSIQDSNHDPAALFPSDAPSQTEYLAEVHDLYADMALPEDNVCFFSRIFPGYSAVTVLLTLADLARQRCSPVDGMISVDMFMRMVRALQSSLTTSAKQKHEQLHWLHVYRVLFVVAPGNTQTPFFVRFIVTHLLNLLNETVVPHHVAQLIRFLLRNDALEALGYSQTPYLLTTVLPTLCDFLLKRTGKSVSDLVYSLIVSILEFHKGIDRLDPKVFPPFRNDAMFAQLAEWRAWIFSNRLGVTETADTLVHYLTTSTGDHEAIKSQLMVMIENDQVTPEQARKLGAVLLGSPKLEATDVELLGKLYPHLVKSAALRDEAAEIELDPAQGALKVIGRYIVSKLGDPRSIESLDECARLMRHLPKKELCQYLVPEETLLFSILPPDTAPSVATTMQRKKMASSSIPWDQLRDPALWTSAGKSFQEWMAGLVPVLVSAQNLTLFVRLQPLMLQDARVAEQLFPHLCASLLLTTKKHHAILSAALAGVFKNHDAELAAVLRLSLTVVAHLNAFSRPDKALTDLELNYLDAAHAAKKCQLLYDAISFAERYHRSQGVDSAALLEVEALLAELHQLIGEPDGFYAVAQGTSDVNVLATFEHEKNWLKVLGLCEANLDGLVPTTNLSFQRCIEAMEMMGFDRLLLNMRLGGSSWTSLKDEQYQSLWRNQQWDVQATPEKSLEFHGHVFELSRALHHDNSVALAHWRRSGLELVGKRIQSTTRDVPLFLATVANQASALEAHVMAQFPATLPADPNTLLSPADQSSALLELEDKLDFDRIHSLLSIRSTLLTVTKAPPKRILDSLLHHVHVAKQQHGAHVAKSLLRAARKLPLLAVDERLVAEEDAKLYWRQGDHALALRMIHELIDAEGTAQVAAIHDGNPNGPTARLARLLNRAGQWLAENRSQAPDVILEKYFDAAIQLDPTNAKIASTLARYAHDQYEAAEQSETMTLLVAQRDVKMRDIDALKAALKGVSKTSTNYQRIKNMIARVEPQLAMDTEEITRHEQLQLQLVVKAVTFYLQALRLSDKYDQSAYAVCSLWLSNCDSADVNQVFAHHAGTVPPRKFLCMTNQLTARLGFTRPEAAVSHEERIFQATLTRLIELMVLAHPHHTLYQMFALSNGNVQGYTAQGYRRVAVSDEYAESRLTAVNKLLAHIVQEQASQPAQAALFGQYQSLVEAYIQLAYAAKPARTAADASKVAFDRTTKLRIVQDFTHVPVTTIAIPYDADPTTFPTIRKFKPEYSLVGGVNAPKLVEIQGSDGKYYKALVKGNDDLRQDGTLMHVFGVVDQLLKKHGATRQRNLTIRTYKVVPLAPRAGLLEWCEKTCPVGSILAQLYQQHKRPNDLTPMECRELLHREHARAKATRKSKAEVLTKVILPRLPPVFHKWFELKPSAEEWFHARLQFARSCAATSIMGYVVGLGDRHSQNILLDTETAQIVHIDLGIAFDSGRVLPVPETIPFRLTQNILDGLGVKGVEGVFRRCCEETLRVLRQESRVIMTILEVLKFDPLYSWTIDPQKMLRVQRARAGAQSATPEQEGDDASPSNRPTSAATPSSNKEAERALLGVRRKLDDRVSVECMVNDLIQTATNAENLASLFSGWQAYL</sequence>
<dbReference type="InterPro" id="IPR003151">
    <property type="entry name" value="PIK-rel_kinase_FAT"/>
</dbReference>
<keyword evidence="16" id="KW-0779">Telomere</keyword>
<evidence type="ECO:0000256" key="17">
    <source>
        <dbReference type="SAM" id="MobiDB-lite"/>
    </source>
</evidence>
<evidence type="ECO:0000256" key="6">
    <source>
        <dbReference type="ARBA" id="ARBA00022527"/>
    </source>
</evidence>
<dbReference type="InterPro" id="IPR036940">
    <property type="entry name" value="PI3/4_kinase_cat_sf"/>
</dbReference>
<keyword evidence="6 16" id="KW-0723">Serine/threonine-protein kinase</keyword>
<evidence type="ECO:0000256" key="12">
    <source>
        <dbReference type="ARBA" id="ARBA00023242"/>
    </source>
</evidence>
<keyword evidence="16" id="KW-0156">Chromatin regulator</keyword>
<dbReference type="PANTHER" id="PTHR37079">
    <property type="entry name" value="SERINE/THREONINE-PROTEIN KINASE ATM"/>
    <property type="match status" value="1"/>
</dbReference>
<dbReference type="GO" id="GO:0035556">
    <property type="term" value="P:intracellular signal transduction"/>
    <property type="evidence" value="ECO:0007669"/>
    <property type="project" value="UniProtKB-ARBA"/>
</dbReference>
<comment type="catalytic activity">
    <reaction evidence="15">
        <text>L-seryl-[protein] + ATP = O-phospho-L-seryl-[protein] + ADP + H(+)</text>
        <dbReference type="Rhea" id="RHEA:17989"/>
        <dbReference type="Rhea" id="RHEA-COMP:9863"/>
        <dbReference type="Rhea" id="RHEA-COMP:11604"/>
        <dbReference type="ChEBI" id="CHEBI:15378"/>
        <dbReference type="ChEBI" id="CHEBI:29999"/>
        <dbReference type="ChEBI" id="CHEBI:30616"/>
        <dbReference type="ChEBI" id="CHEBI:83421"/>
        <dbReference type="ChEBI" id="CHEBI:456216"/>
        <dbReference type="EC" id="2.7.11.1"/>
    </reaction>
</comment>
<dbReference type="GO" id="GO:0006281">
    <property type="term" value="P:DNA repair"/>
    <property type="evidence" value="ECO:0007669"/>
    <property type="project" value="InterPro"/>
</dbReference>
<dbReference type="Pfam" id="PF02259">
    <property type="entry name" value="FAT"/>
    <property type="match status" value="1"/>
</dbReference>
<dbReference type="Gene3D" id="3.30.1010.10">
    <property type="entry name" value="Phosphatidylinositol 3-kinase Catalytic Subunit, Chain A, domain 4"/>
    <property type="match status" value="1"/>
</dbReference>
<feature type="domain" description="FAT" evidence="19">
    <location>
        <begin position="1880"/>
        <end position="2469"/>
    </location>
</feature>
<dbReference type="PROSITE" id="PS51189">
    <property type="entry name" value="FAT"/>
    <property type="match status" value="1"/>
</dbReference>
<dbReference type="SMART" id="SM00146">
    <property type="entry name" value="PI3Kc"/>
    <property type="match status" value="1"/>
</dbReference>
<feature type="domain" description="PI3K/PI4K catalytic" evidence="18">
    <location>
        <begin position="2585"/>
        <end position="2899"/>
    </location>
</feature>
<keyword evidence="8 16" id="KW-0547">Nucleotide-binding</keyword>
<dbReference type="Pfam" id="PF02260">
    <property type="entry name" value="FATC"/>
    <property type="match status" value="1"/>
</dbReference>
<evidence type="ECO:0000256" key="14">
    <source>
        <dbReference type="ARBA" id="ARBA00047899"/>
    </source>
</evidence>
<evidence type="ECO:0000256" key="2">
    <source>
        <dbReference type="ARBA" id="ARBA00010769"/>
    </source>
</evidence>
<evidence type="ECO:0000256" key="11">
    <source>
        <dbReference type="ARBA" id="ARBA00022840"/>
    </source>
</evidence>
<dbReference type="InterPro" id="IPR003152">
    <property type="entry name" value="FATC_dom"/>
</dbReference>
<dbReference type="GO" id="GO:0000781">
    <property type="term" value="C:chromosome, telomeric region"/>
    <property type="evidence" value="ECO:0007669"/>
    <property type="project" value="UniProtKB-SubCell"/>
</dbReference>
<keyword evidence="11 16" id="KW-0067">ATP-binding</keyword>
<dbReference type="SUPFAM" id="SSF48371">
    <property type="entry name" value="ARM repeat"/>
    <property type="match status" value="1"/>
</dbReference>
<dbReference type="InterPro" id="IPR018936">
    <property type="entry name" value="PI3/4_kinase_CS"/>
</dbReference>
<evidence type="ECO:0000256" key="7">
    <source>
        <dbReference type="ARBA" id="ARBA00022679"/>
    </source>
</evidence>
<evidence type="ECO:0000259" key="19">
    <source>
        <dbReference type="PROSITE" id="PS51189"/>
    </source>
</evidence>
<dbReference type="Pfam" id="PF00454">
    <property type="entry name" value="PI3_PI4_kinase"/>
    <property type="match status" value="1"/>
</dbReference>
<comment type="similarity">
    <text evidence="2 16">Belongs to the PI3/PI4-kinase family. ATM subfamily.</text>
</comment>
<evidence type="ECO:0000256" key="4">
    <source>
        <dbReference type="ARBA" id="ARBA00012513"/>
    </source>
</evidence>
<dbReference type="PROSITE" id="PS00916">
    <property type="entry name" value="PI3_4_KINASE_2"/>
    <property type="match status" value="1"/>
</dbReference>
<proteinExistence type="inferred from homology"/>
<dbReference type="InterPro" id="IPR011009">
    <property type="entry name" value="Kinase-like_dom_sf"/>
</dbReference>
<dbReference type="GO" id="GO:0004674">
    <property type="term" value="F:protein serine/threonine kinase activity"/>
    <property type="evidence" value="ECO:0007669"/>
    <property type="project" value="UniProtKB-KW"/>
</dbReference>
<dbReference type="InterPro" id="IPR038980">
    <property type="entry name" value="ATM_plant"/>
</dbReference>
<dbReference type="VEuPathDB" id="FungiDB:AMAG_01892"/>
<dbReference type="GO" id="GO:0006325">
    <property type="term" value="P:chromatin organization"/>
    <property type="evidence" value="ECO:0007669"/>
    <property type="project" value="UniProtKB-KW"/>
</dbReference>
<evidence type="ECO:0000256" key="1">
    <source>
        <dbReference type="ARBA" id="ARBA00004123"/>
    </source>
</evidence>
<dbReference type="PROSITE" id="PS50290">
    <property type="entry name" value="PI3_4_KINASE_3"/>
    <property type="match status" value="1"/>
</dbReference>
<keyword evidence="7 16" id="KW-0808">Transferase</keyword>
<dbReference type="SMART" id="SM01343">
    <property type="entry name" value="FATC"/>
    <property type="match status" value="1"/>
</dbReference>
<dbReference type="EMBL" id="GG745330">
    <property type="protein sequence ID" value="KNE56049.1"/>
    <property type="molecule type" value="Genomic_DNA"/>
</dbReference>
<dbReference type="GO" id="GO:0005634">
    <property type="term" value="C:nucleus"/>
    <property type="evidence" value="ECO:0007669"/>
    <property type="project" value="UniProtKB-SubCell"/>
</dbReference>
<dbReference type="InterPro" id="IPR014009">
    <property type="entry name" value="PIK_FAT"/>
</dbReference>
<keyword evidence="22" id="KW-1185">Reference proteome</keyword>
<feature type="domain" description="FATC" evidence="20">
    <location>
        <begin position="2919"/>
        <end position="2951"/>
    </location>
</feature>
<name>A0A0L0S118_ALLM3</name>